<evidence type="ECO:0000313" key="3">
    <source>
        <dbReference type="Proteomes" id="UP001530400"/>
    </source>
</evidence>
<sequence length="273" mass="29788">MAIYHSSFLLLCCSLLQTNSALFSGHCTRCNARHSIPTTDDAIQAAFDLRQRMTSTGRIDIDELSSNYNNDGLNPSLSTEQLYQRRGKMFGVLLCQHSPNDTSTVLLKAYAGKLGGQWNLPGWAPIIGKTPESLPIYCRLRDEVTQLFQRIEDVTTAKEEIDDLVKERASLAKLALEEVQSHYLLTNFRGETRSISDAFVGKLPGGVGDCAAPKLVAEAKRRGLIPVGIAEIFVGATGGMSMSKGDGVLYDACEARCEKIAGFMLCGLDDFVV</sequence>
<dbReference type="Proteomes" id="UP001530400">
    <property type="component" value="Unassembled WGS sequence"/>
</dbReference>
<feature type="chain" id="PRO_5044788813" evidence="1">
    <location>
        <begin position="22"/>
        <end position="273"/>
    </location>
</feature>
<comment type="caution">
    <text evidence="2">The sequence shown here is derived from an EMBL/GenBank/DDBJ whole genome shotgun (WGS) entry which is preliminary data.</text>
</comment>
<gene>
    <name evidence="2" type="ORF">ACHAWO_001722</name>
</gene>
<keyword evidence="3" id="KW-1185">Reference proteome</keyword>
<dbReference type="AlphaFoldDB" id="A0ABD3N6K9"/>
<organism evidence="2 3">
    <name type="scientific">Cyclotella atomus</name>
    <dbReference type="NCBI Taxonomy" id="382360"/>
    <lineage>
        <taxon>Eukaryota</taxon>
        <taxon>Sar</taxon>
        <taxon>Stramenopiles</taxon>
        <taxon>Ochrophyta</taxon>
        <taxon>Bacillariophyta</taxon>
        <taxon>Coscinodiscophyceae</taxon>
        <taxon>Thalassiosirophycidae</taxon>
        <taxon>Stephanodiscales</taxon>
        <taxon>Stephanodiscaceae</taxon>
        <taxon>Cyclotella</taxon>
    </lineage>
</organism>
<evidence type="ECO:0000256" key="1">
    <source>
        <dbReference type="SAM" id="SignalP"/>
    </source>
</evidence>
<reference evidence="2 3" key="1">
    <citation type="submission" date="2024-10" db="EMBL/GenBank/DDBJ databases">
        <title>Updated reference genomes for cyclostephanoid diatoms.</title>
        <authorList>
            <person name="Roberts W.R."/>
            <person name="Alverson A.J."/>
        </authorList>
    </citation>
    <scope>NUCLEOTIDE SEQUENCE [LARGE SCALE GENOMIC DNA]</scope>
    <source>
        <strain evidence="2 3">AJA010-31</strain>
    </source>
</reference>
<feature type="signal peptide" evidence="1">
    <location>
        <begin position="1"/>
        <end position="21"/>
    </location>
</feature>
<proteinExistence type="predicted"/>
<name>A0ABD3N6K9_9STRA</name>
<dbReference type="EMBL" id="JALLPJ020001283">
    <property type="protein sequence ID" value="KAL3771661.1"/>
    <property type="molecule type" value="Genomic_DNA"/>
</dbReference>
<evidence type="ECO:0000313" key="2">
    <source>
        <dbReference type="EMBL" id="KAL3771661.1"/>
    </source>
</evidence>
<protein>
    <submittedName>
        <fullName evidence="2">Uncharacterized protein</fullName>
    </submittedName>
</protein>
<keyword evidence="1" id="KW-0732">Signal</keyword>
<accession>A0ABD3N6K9</accession>